<comment type="caution">
    <text evidence="1">The sequence shown here is derived from an EMBL/GenBank/DDBJ whole genome shotgun (WGS) entry which is preliminary data.</text>
</comment>
<dbReference type="Proteomes" id="UP000237631">
    <property type="component" value="Unassembled WGS sequence"/>
</dbReference>
<keyword evidence="2" id="KW-1185">Reference proteome</keyword>
<dbReference type="EMBL" id="PNEN01000290">
    <property type="protein sequence ID" value="PPJ60333.1"/>
    <property type="molecule type" value="Genomic_DNA"/>
</dbReference>
<evidence type="ECO:0000313" key="2">
    <source>
        <dbReference type="Proteomes" id="UP000237631"/>
    </source>
</evidence>
<reference evidence="2" key="1">
    <citation type="journal article" date="2017" name="bioRxiv">
        <title>Conservation of a gene cluster reveals novel cercosporin biosynthetic mechanisms and extends production to the genus Colletotrichum.</title>
        <authorList>
            <person name="de Jonge R."/>
            <person name="Ebert M.K."/>
            <person name="Huitt-Roehl C.R."/>
            <person name="Pal P."/>
            <person name="Suttle J.C."/>
            <person name="Spanner R.E."/>
            <person name="Neubauer J.D."/>
            <person name="Jurick W.M.II."/>
            <person name="Stott K.A."/>
            <person name="Secor G.A."/>
            <person name="Thomma B.P.H.J."/>
            <person name="Van de Peer Y."/>
            <person name="Townsend C.A."/>
            <person name="Bolton M.D."/>
        </authorList>
    </citation>
    <scope>NUCLEOTIDE SEQUENCE [LARGE SCALE GENOMIC DNA]</scope>
    <source>
        <strain evidence="2">CBS538.71</strain>
    </source>
</reference>
<sequence>MSRHQQFIAPYSVDKPTTTFINRTAIKPIGASRSTAPAKVLQKAFYLFRDNTWDLKIARVAKRAGILCMYDDKYNIQDDVFFDTPMQTDLSAKLLCGITRDIEEVDIRVDDSLWKIKRIALDGSVLMPPPIHKVLSVETIDGDTLVFDISGAQFGQYLPVLTLAAFMRLYRVPVIDMVNKFGTAHGKITQTLLDCLTRPNSDGRAQVLQAKIVERFYELVHVWEKKHALSMTEMTEAPYRRFRILMLDFLNVTYDAYADVMLKLTAGGSGFMDMRELLMGLEQTEPLPAISTLTLNNKEEGSAMHQLWVVQQKARLKRLEPEVWDRVYEPQLTNGGNVYIPIRPGGGSK</sequence>
<proteinExistence type="predicted"/>
<evidence type="ECO:0000313" key="1">
    <source>
        <dbReference type="EMBL" id="PPJ60333.1"/>
    </source>
</evidence>
<dbReference type="AlphaFoldDB" id="A0A2S6CKT7"/>
<accession>A0A2S6CKT7</accession>
<gene>
    <name evidence="1" type="ORF">CBER1_10727</name>
</gene>
<protein>
    <submittedName>
        <fullName evidence="1">Uncharacterized protein</fullName>
    </submittedName>
</protein>
<organism evidence="1 2">
    <name type="scientific">Cercospora berteroae</name>
    <dbReference type="NCBI Taxonomy" id="357750"/>
    <lineage>
        <taxon>Eukaryota</taxon>
        <taxon>Fungi</taxon>
        <taxon>Dikarya</taxon>
        <taxon>Ascomycota</taxon>
        <taxon>Pezizomycotina</taxon>
        <taxon>Dothideomycetes</taxon>
        <taxon>Dothideomycetidae</taxon>
        <taxon>Mycosphaerellales</taxon>
        <taxon>Mycosphaerellaceae</taxon>
        <taxon>Cercospora</taxon>
    </lineage>
</organism>
<dbReference type="OrthoDB" id="432970at2759"/>
<name>A0A2S6CKT7_9PEZI</name>